<reference evidence="9" key="1">
    <citation type="journal article" date="2023" name="Commun. Biol.">
        <title>Genome analysis of Parmales, the sister group of diatoms, reveals the evolutionary specialization of diatoms from phago-mixotrophs to photoautotrophs.</title>
        <authorList>
            <person name="Ban H."/>
            <person name="Sato S."/>
            <person name="Yoshikawa S."/>
            <person name="Yamada K."/>
            <person name="Nakamura Y."/>
            <person name="Ichinomiya M."/>
            <person name="Sato N."/>
            <person name="Blanc-Mathieu R."/>
            <person name="Endo H."/>
            <person name="Kuwata A."/>
            <person name="Ogata H."/>
        </authorList>
    </citation>
    <scope>NUCLEOTIDE SEQUENCE [LARGE SCALE GENOMIC DNA]</scope>
</reference>
<dbReference type="PROSITE" id="PS00624">
    <property type="entry name" value="GMC_OXRED_2"/>
    <property type="match status" value="1"/>
</dbReference>
<dbReference type="InterPro" id="IPR012132">
    <property type="entry name" value="GMC_OxRdtase"/>
</dbReference>
<dbReference type="Pfam" id="PF05199">
    <property type="entry name" value="GMC_oxred_C"/>
    <property type="match status" value="1"/>
</dbReference>
<accession>A0A9W7L7Q0</accession>
<sequence length="606" mass="64794">MRSSFISFWLILASTEALIAPTLITNLNKAHAKEATVASQSYDYIIAGGGLAGCALAERLSQDPNKRVLLLEAGTGDYKNKFIRIPAGILRLFKSKFDWQHETKGEKSCNGRNIFLARGKVLGGSSCTNVLLHHRGTKADYDGWGVEGWKGEDVLPYFKNVQDDTTGRDPKFHGTGGEWTMSEVRYQNPLSKKFLEVAGADLGVNDDFNNWDNPQTGAGRFQVSEKNGSRESGATAFLEKAIKRKNVTVRTSAMIRQIDFASTSAVGVTYNIVGDDTNANFSPSLAANGEVILTAGAIASPQILMASGIGPKDHLEDLSIPVISDLPGVGSNLQDHPAAVVSYETPKKGVSVTSKLRISGTKLNNPLPILKWFARGKGELTSVGCDHGAFVNTEGNEGGQPDLQVRFLPARALGPDGMTTFTQFRNTANHKDGYSFQSVATRAKSMGRVRLASSNTHVKPIIDGGYLSSEEDVKTLREGIKLGRKLGTKFGEYVGQEVYPGPEVKSDEEIDEYVRNSVHTANALVGTCKMGDDAMSVVSSDLKVKGVTGVRVADSSIFPTIPGGQTGTPTVMVAVRAAEMIATGEGAGQGSVKEDLKGKGKVMVGV</sequence>
<evidence type="ECO:0000256" key="1">
    <source>
        <dbReference type="ARBA" id="ARBA00001974"/>
    </source>
</evidence>
<comment type="cofactor">
    <cofactor evidence="1 5">
        <name>FAD</name>
        <dbReference type="ChEBI" id="CHEBI:57692"/>
    </cofactor>
</comment>
<dbReference type="Gene3D" id="3.30.560.10">
    <property type="entry name" value="Glucose Oxidase, domain 3"/>
    <property type="match status" value="1"/>
</dbReference>
<feature type="domain" description="Glucose-methanol-choline oxidoreductase N-terminal" evidence="7">
    <location>
        <begin position="296"/>
        <end position="310"/>
    </location>
</feature>
<evidence type="ECO:0000256" key="4">
    <source>
        <dbReference type="ARBA" id="ARBA00022827"/>
    </source>
</evidence>
<dbReference type="Pfam" id="PF00732">
    <property type="entry name" value="GMC_oxred_N"/>
    <property type="match status" value="1"/>
</dbReference>
<protein>
    <recommendedName>
        <fullName evidence="7">Glucose-methanol-choline oxidoreductase N-terminal domain-containing protein</fullName>
    </recommendedName>
</protein>
<evidence type="ECO:0000256" key="2">
    <source>
        <dbReference type="ARBA" id="ARBA00010790"/>
    </source>
</evidence>
<dbReference type="GO" id="GO:0008812">
    <property type="term" value="F:choline dehydrogenase activity"/>
    <property type="evidence" value="ECO:0007669"/>
    <property type="project" value="TreeGrafter"/>
</dbReference>
<keyword evidence="4 5" id="KW-0274">FAD</keyword>
<proteinExistence type="inferred from homology"/>
<feature type="signal peptide" evidence="6">
    <location>
        <begin position="1"/>
        <end position="19"/>
    </location>
</feature>
<organism evidence="8 9">
    <name type="scientific">Triparma columacea</name>
    <dbReference type="NCBI Taxonomy" id="722753"/>
    <lineage>
        <taxon>Eukaryota</taxon>
        <taxon>Sar</taxon>
        <taxon>Stramenopiles</taxon>
        <taxon>Ochrophyta</taxon>
        <taxon>Bolidophyceae</taxon>
        <taxon>Parmales</taxon>
        <taxon>Triparmaceae</taxon>
        <taxon>Triparma</taxon>
    </lineage>
</organism>
<dbReference type="GO" id="GO:0019285">
    <property type="term" value="P:glycine betaine biosynthetic process from choline"/>
    <property type="evidence" value="ECO:0007669"/>
    <property type="project" value="TreeGrafter"/>
</dbReference>
<evidence type="ECO:0000256" key="3">
    <source>
        <dbReference type="ARBA" id="ARBA00022630"/>
    </source>
</evidence>
<comment type="similarity">
    <text evidence="2">Belongs to the GMC oxidoreductase family.</text>
</comment>
<keyword evidence="3" id="KW-0285">Flavoprotein</keyword>
<dbReference type="InterPro" id="IPR036188">
    <property type="entry name" value="FAD/NAD-bd_sf"/>
</dbReference>
<keyword evidence="6" id="KW-0732">Signal</keyword>
<dbReference type="AlphaFoldDB" id="A0A9W7L7Q0"/>
<dbReference type="Proteomes" id="UP001165065">
    <property type="component" value="Unassembled WGS sequence"/>
</dbReference>
<gene>
    <name evidence="8" type="ORF">TrCOL_g11061</name>
</gene>
<dbReference type="SUPFAM" id="SSF51905">
    <property type="entry name" value="FAD/NAD(P)-binding domain"/>
    <property type="match status" value="1"/>
</dbReference>
<dbReference type="EMBL" id="BRYA01000083">
    <property type="protein sequence ID" value="GMI38253.1"/>
    <property type="molecule type" value="Genomic_DNA"/>
</dbReference>
<feature type="binding site" evidence="5">
    <location>
        <position position="121"/>
    </location>
    <ligand>
        <name>FAD</name>
        <dbReference type="ChEBI" id="CHEBI:57692"/>
    </ligand>
</feature>
<dbReference type="OrthoDB" id="269227at2759"/>
<dbReference type="InterPro" id="IPR000172">
    <property type="entry name" value="GMC_OxRdtase_N"/>
</dbReference>
<dbReference type="GO" id="GO:0050660">
    <property type="term" value="F:flavin adenine dinucleotide binding"/>
    <property type="evidence" value="ECO:0007669"/>
    <property type="project" value="InterPro"/>
</dbReference>
<feature type="chain" id="PRO_5040787478" description="Glucose-methanol-choline oxidoreductase N-terminal domain-containing protein" evidence="6">
    <location>
        <begin position="20"/>
        <end position="606"/>
    </location>
</feature>
<evidence type="ECO:0000256" key="5">
    <source>
        <dbReference type="PIRSR" id="PIRSR000137-2"/>
    </source>
</evidence>
<dbReference type="PANTHER" id="PTHR11552">
    <property type="entry name" value="GLUCOSE-METHANOL-CHOLINE GMC OXIDOREDUCTASE"/>
    <property type="match status" value="1"/>
</dbReference>
<dbReference type="GO" id="GO:0016020">
    <property type="term" value="C:membrane"/>
    <property type="evidence" value="ECO:0007669"/>
    <property type="project" value="TreeGrafter"/>
</dbReference>
<evidence type="ECO:0000259" key="7">
    <source>
        <dbReference type="PROSITE" id="PS00624"/>
    </source>
</evidence>
<name>A0A9W7L7Q0_9STRA</name>
<comment type="caution">
    <text evidence="8">The sequence shown here is derived from an EMBL/GenBank/DDBJ whole genome shotgun (WGS) entry which is preliminary data.</text>
</comment>
<evidence type="ECO:0000313" key="9">
    <source>
        <dbReference type="Proteomes" id="UP001165065"/>
    </source>
</evidence>
<dbReference type="InterPro" id="IPR007867">
    <property type="entry name" value="GMC_OxRtase_C"/>
</dbReference>
<dbReference type="SUPFAM" id="SSF54373">
    <property type="entry name" value="FAD-linked reductases, C-terminal domain"/>
    <property type="match status" value="1"/>
</dbReference>
<keyword evidence="9" id="KW-1185">Reference proteome</keyword>
<dbReference type="PIRSF" id="PIRSF000137">
    <property type="entry name" value="Alcohol_oxidase"/>
    <property type="match status" value="1"/>
</dbReference>
<evidence type="ECO:0000256" key="6">
    <source>
        <dbReference type="SAM" id="SignalP"/>
    </source>
</evidence>
<dbReference type="PANTHER" id="PTHR11552:SF147">
    <property type="entry name" value="CHOLINE DEHYDROGENASE, MITOCHONDRIAL"/>
    <property type="match status" value="1"/>
</dbReference>
<dbReference type="Gene3D" id="3.50.50.60">
    <property type="entry name" value="FAD/NAD(P)-binding domain"/>
    <property type="match status" value="1"/>
</dbReference>
<evidence type="ECO:0000313" key="8">
    <source>
        <dbReference type="EMBL" id="GMI38253.1"/>
    </source>
</evidence>